<dbReference type="PANTHER" id="PTHR10362">
    <property type="entry name" value="HISTIDINE AMMONIA-LYASE"/>
    <property type="match status" value="1"/>
</dbReference>
<evidence type="ECO:0000313" key="2">
    <source>
        <dbReference type="Proteomes" id="UP000651977"/>
    </source>
</evidence>
<dbReference type="Gene3D" id="1.20.200.10">
    <property type="entry name" value="Fumarase/aspartase (Central domain)"/>
    <property type="match status" value="1"/>
</dbReference>
<protein>
    <submittedName>
        <fullName evidence="1">Histidine ammonia-lyase</fullName>
    </submittedName>
</protein>
<gene>
    <name evidence="1" type="ORF">GCM10007414_21660</name>
</gene>
<dbReference type="SUPFAM" id="SSF48557">
    <property type="entry name" value="L-aspartase-like"/>
    <property type="match status" value="1"/>
</dbReference>
<dbReference type="PROSITE" id="PS00488">
    <property type="entry name" value="PAL_HISTIDASE"/>
    <property type="match status" value="1"/>
</dbReference>
<reference evidence="2" key="1">
    <citation type="journal article" date="2019" name="Int. J. Syst. Evol. Microbiol.">
        <title>The Global Catalogue of Microorganisms (GCM) 10K type strain sequencing project: providing services to taxonomists for standard genome sequencing and annotation.</title>
        <authorList>
            <consortium name="The Broad Institute Genomics Platform"/>
            <consortium name="The Broad Institute Genome Sequencing Center for Infectious Disease"/>
            <person name="Wu L."/>
            <person name="Ma J."/>
        </authorList>
    </citation>
    <scope>NUCLEOTIDE SEQUENCE [LARGE SCALE GENOMIC DNA]</scope>
    <source>
        <strain evidence="2">CGMCC 1.10131</strain>
    </source>
</reference>
<dbReference type="InterPro" id="IPR001106">
    <property type="entry name" value="Aromatic_Lyase"/>
</dbReference>
<keyword evidence="2" id="KW-1185">Reference proteome</keyword>
<accession>A0ABQ1I409</accession>
<dbReference type="EMBL" id="BMDY01000012">
    <property type="protein sequence ID" value="GGB07942.1"/>
    <property type="molecule type" value="Genomic_DNA"/>
</dbReference>
<evidence type="ECO:0000313" key="1">
    <source>
        <dbReference type="EMBL" id="GGB07942.1"/>
    </source>
</evidence>
<dbReference type="InterPro" id="IPR022313">
    <property type="entry name" value="Phe/His_NH3-lyase_AS"/>
</dbReference>
<dbReference type="Proteomes" id="UP000651977">
    <property type="component" value="Unassembled WGS sequence"/>
</dbReference>
<name>A0ABQ1I409_9ALTE</name>
<dbReference type="Gene3D" id="1.10.275.10">
    <property type="entry name" value="Fumarase/aspartase (N-terminal domain)"/>
    <property type="match status" value="1"/>
</dbReference>
<dbReference type="Pfam" id="PF00221">
    <property type="entry name" value="Lyase_aromatic"/>
    <property type="match status" value="1"/>
</dbReference>
<dbReference type="InterPro" id="IPR024083">
    <property type="entry name" value="Fumarase/histidase_N"/>
</dbReference>
<proteinExistence type="predicted"/>
<dbReference type="InterPro" id="IPR008948">
    <property type="entry name" value="L-Aspartase-like"/>
</dbReference>
<comment type="caution">
    <text evidence="1">The sequence shown here is derived from an EMBL/GenBank/DDBJ whole genome shotgun (WGS) entry which is preliminary data.</text>
</comment>
<sequence>MTQVDIVSSQQENAEPAAQAPLKVVFGEHALSIEQVALLSQQPQLAELNKRADYVAKVERGAEFLDRLLEEDGAIYGVTTGYGDSCTVVVPLDLVEELPLHLTRFHGCGLGRVLTPEEARAVVASRLNSLSLAKSGVSYRLLQQLELLLKHDIMPVIPAEGSVGASGDLTPLSYVAACLMGEREVYYKGQRRATYEVFAELGIEAIRLRPKEGLAIMNGTAVMTGLACLAYRRAEYLSQVTSRMTALASLALKGNSNHFDELLFAVKPHPGQNQVAEWIRNDLNHHQHPRNSERLQDRYSIRCAPHIIGVLRDALPFMRQFIETELNSANDNPIIDGDGEHVLHGGHFYGGHIAFAMDSMKNAVANLADLVDRQMALLMDEKFNNGLPRNLSAASAERASINHGFKAVQIGASAWTAEALKQTMPASVFSRSTECHNQDKVSMGTIAARDCLRVLELTEQVVAAGWLAVHQALTLRIQQGELALDSLSEDLKAGYLEMMEQFQLVEEDRPLEAELRQVMADLRQRKWELYRA</sequence>
<dbReference type="CDD" id="cd00332">
    <property type="entry name" value="PAL-HAL"/>
    <property type="match status" value="1"/>
</dbReference>
<dbReference type="RefSeq" id="WP_055734178.1">
    <property type="nucleotide sequence ID" value="NZ_BMDY01000012.1"/>
</dbReference>
<organism evidence="1 2">
    <name type="scientific">Agarivorans gilvus</name>
    <dbReference type="NCBI Taxonomy" id="680279"/>
    <lineage>
        <taxon>Bacteria</taxon>
        <taxon>Pseudomonadati</taxon>
        <taxon>Pseudomonadota</taxon>
        <taxon>Gammaproteobacteria</taxon>
        <taxon>Alteromonadales</taxon>
        <taxon>Alteromonadaceae</taxon>
        <taxon>Agarivorans</taxon>
    </lineage>
</organism>